<proteinExistence type="predicted"/>
<comment type="caution">
    <text evidence="1">The sequence shown here is derived from an EMBL/GenBank/DDBJ whole genome shotgun (WGS) entry which is preliminary data.</text>
</comment>
<sequence length="103" mass="10176">MVVVWCGGGEENGGFEEVVVLIVDIGSGNGGGCGAVVGCDHGATSGDGGAIGGWCQGAVAMAMAMDGGGGLSSTSGWKEEYGYSSSGLEFAEEKMVHHCQAKL</sequence>
<protein>
    <submittedName>
        <fullName evidence="1">Uncharacterized protein</fullName>
    </submittedName>
</protein>
<name>A0A8S0TTD3_OLEEU</name>
<dbReference type="Proteomes" id="UP000594638">
    <property type="component" value="Unassembled WGS sequence"/>
</dbReference>
<evidence type="ECO:0000313" key="2">
    <source>
        <dbReference type="Proteomes" id="UP000594638"/>
    </source>
</evidence>
<reference evidence="1 2" key="1">
    <citation type="submission" date="2019-12" db="EMBL/GenBank/DDBJ databases">
        <authorList>
            <person name="Alioto T."/>
            <person name="Alioto T."/>
            <person name="Gomez Garrido J."/>
        </authorList>
    </citation>
    <scope>NUCLEOTIDE SEQUENCE [LARGE SCALE GENOMIC DNA]</scope>
</reference>
<organism evidence="1 2">
    <name type="scientific">Olea europaea subsp. europaea</name>
    <dbReference type="NCBI Taxonomy" id="158383"/>
    <lineage>
        <taxon>Eukaryota</taxon>
        <taxon>Viridiplantae</taxon>
        <taxon>Streptophyta</taxon>
        <taxon>Embryophyta</taxon>
        <taxon>Tracheophyta</taxon>
        <taxon>Spermatophyta</taxon>
        <taxon>Magnoliopsida</taxon>
        <taxon>eudicotyledons</taxon>
        <taxon>Gunneridae</taxon>
        <taxon>Pentapetalae</taxon>
        <taxon>asterids</taxon>
        <taxon>lamiids</taxon>
        <taxon>Lamiales</taxon>
        <taxon>Oleaceae</taxon>
        <taxon>Oleeae</taxon>
        <taxon>Olea</taxon>
    </lineage>
</organism>
<gene>
    <name evidence="1" type="ORF">OLEA9_A018459</name>
</gene>
<dbReference type="Gramene" id="OE9A018459T1">
    <property type="protein sequence ID" value="OE9A018459C1"/>
    <property type="gene ID" value="OE9A018459"/>
</dbReference>
<keyword evidence="2" id="KW-1185">Reference proteome</keyword>
<dbReference type="AlphaFoldDB" id="A0A8S0TTD3"/>
<dbReference type="EMBL" id="CACTIH010007271">
    <property type="protein sequence ID" value="CAA3007223.1"/>
    <property type="molecule type" value="Genomic_DNA"/>
</dbReference>
<accession>A0A8S0TTD3</accession>
<evidence type="ECO:0000313" key="1">
    <source>
        <dbReference type="EMBL" id="CAA3007223.1"/>
    </source>
</evidence>